<dbReference type="InterPro" id="IPR036388">
    <property type="entry name" value="WH-like_DNA-bd_sf"/>
</dbReference>
<dbReference type="EMBL" id="GBRH01235182">
    <property type="protein sequence ID" value="JAD62713.1"/>
    <property type="molecule type" value="Transcribed_RNA"/>
</dbReference>
<dbReference type="AlphaFoldDB" id="A0A0A9BKP2"/>
<dbReference type="InterPro" id="IPR044974">
    <property type="entry name" value="Disease_R_plants"/>
</dbReference>
<dbReference type="GO" id="GO:0043531">
    <property type="term" value="F:ADP binding"/>
    <property type="evidence" value="ECO:0007669"/>
    <property type="project" value="InterPro"/>
</dbReference>
<accession>A0A0A9BKP2</accession>
<dbReference type="InterPro" id="IPR027417">
    <property type="entry name" value="P-loop_NTPase"/>
</dbReference>
<evidence type="ECO:0000259" key="4">
    <source>
        <dbReference type="Pfam" id="PF23559"/>
    </source>
</evidence>
<name>A0A0A9BKP2_ARUDO</name>
<dbReference type="InterPro" id="IPR058922">
    <property type="entry name" value="WHD_DRP"/>
</dbReference>
<keyword evidence="1" id="KW-0677">Repeat</keyword>
<dbReference type="SUPFAM" id="SSF52058">
    <property type="entry name" value="L domain-like"/>
    <property type="match status" value="1"/>
</dbReference>
<dbReference type="InterPro" id="IPR055414">
    <property type="entry name" value="LRR_R13L4/SHOC2-like"/>
</dbReference>
<feature type="domain" description="Disease resistance R13L4/SHOC-2-like LRR" evidence="5">
    <location>
        <begin position="325"/>
        <end position="677"/>
    </location>
</feature>
<evidence type="ECO:0000256" key="2">
    <source>
        <dbReference type="ARBA" id="ARBA00022821"/>
    </source>
</evidence>
<evidence type="ECO:0000259" key="5">
    <source>
        <dbReference type="Pfam" id="PF23598"/>
    </source>
</evidence>
<feature type="domain" description="NB-ARC" evidence="3">
    <location>
        <begin position="7"/>
        <end position="113"/>
    </location>
</feature>
<dbReference type="GO" id="GO:0009626">
    <property type="term" value="P:plant-type hypersensitive response"/>
    <property type="evidence" value="ECO:0007669"/>
    <property type="project" value="UniProtKB-ARBA"/>
</dbReference>
<reference evidence="6" key="1">
    <citation type="submission" date="2014-09" db="EMBL/GenBank/DDBJ databases">
        <authorList>
            <person name="Magalhaes I.L.F."/>
            <person name="Oliveira U."/>
            <person name="Santos F.R."/>
            <person name="Vidigal T.H.D.A."/>
            <person name="Brescovit A.D."/>
            <person name="Santos A.J."/>
        </authorList>
    </citation>
    <scope>NUCLEOTIDE SEQUENCE</scope>
    <source>
        <tissue evidence="6">Shoot tissue taken approximately 20 cm above the soil surface</tissue>
    </source>
</reference>
<dbReference type="PRINTS" id="PR00364">
    <property type="entry name" value="DISEASERSIST"/>
</dbReference>
<dbReference type="SUPFAM" id="SSF52540">
    <property type="entry name" value="P-loop containing nucleoside triphosphate hydrolases"/>
    <property type="match status" value="1"/>
</dbReference>
<dbReference type="InterPro" id="IPR002182">
    <property type="entry name" value="NB-ARC"/>
</dbReference>
<evidence type="ECO:0000256" key="1">
    <source>
        <dbReference type="ARBA" id="ARBA00022737"/>
    </source>
</evidence>
<dbReference type="Gene3D" id="3.40.50.300">
    <property type="entry name" value="P-loop containing nucleotide triphosphate hydrolases"/>
    <property type="match status" value="1"/>
</dbReference>
<dbReference type="Pfam" id="PF23598">
    <property type="entry name" value="LRR_14"/>
    <property type="match status" value="1"/>
</dbReference>
<dbReference type="Gene3D" id="1.10.10.10">
    <property type="entry name" value="Winged helix-like DNA-binding domain superfamily/Winged helix DNA-binding domain"/>
    <property type="match status" value="1"/>
</dbReference>
<protein>
    <submittedName>
        <fullName evidence="6">Uncharacterized protein</fullName>
    </submittedName>
</protein>
<feature type="domain" description="Disease resistance protein winged helix" evidence="4">
    <location>
        <begin position="203"/>
        <end position="274"/>
    </location>
</feature>
<dbReference type="Gene3D" id="3.80.10.10">
    <property type="entry name" value="Ribonuclease Inhibitor"/>
    <property type="match status" value="1"/>
</dbReference>
<keyword evidence="2" id="KW-0611">Plant defense</keyword>
<dbReference type="GO" id="GO:0042742">
    <property type="term" value="P:defense response to bacterium"/>
    <property type="evidence" value="ECO:0007669"/>
    <property type="project" value="UniProtKB-ARBA"/>
</dbReference>
<dbReference type="InterPro" id="IPR042197">
    <property type="entry name" value="Apaf_helical"/>
</dbReference>
<dbReference type="Pfam" id="PF00931">
    <property type="entry name" value="NB-ARC"/>
    <property type="match status" value="1"/>
</dbReference>
<dbReference type="FunFam" id="1.10.10.10:FF:000322">
    <property type="entry name" value="Probable disease resistance protein At1g63360"/>
    <property type="match status" value="1"/>
</dbReference>
<dbReference type="PANTHER" id="PTHR23155:SF1167">
    <property type="entry name" value="OS08G0412100 PROTEIN"/>
    <property type="match status" value="1"/>
</dbReference>
<organism evidence="6">
    <name type="scientific">Arundo donax</name>
    <name type="common">Giant reed</name>
    <name type="synonym">Donax arundinaceus</name>
    <dbReference type="NCBI Taxonomy" id="35708"/>
    <lineage>
        <taxon>Eukaryota</taxon>
        <taxon>Viridiplantae</taxon>
        <taxon>Streptophyta</taxon>
        <taxon>Embryophyta</taxon>
        <taxon>Tracheophyta</taxon>
        <taxon>Spermatophyta</taxon>
        <taxon>Magnoliopsida</taxon>
        <taxon>Liliopsida</taxon>
        <taxon>Poales</taxon>
        <taxon>Poaceae</taxon>
        <taxon>PACMAD clade</taxon>
        <taxon>Arundinoideae</taxon>
        <taxon>Arundineae</taxon>
        <taxon>Arundo</taxon>
    </lineage>
</organism>
<dbReference type="GO" id="GO:0002758">
    <property type="term" value="P:innate immune response-activating signaling pathway"/>
    <property type="evidence" value="ECO:0007669"/>
    <property type="project" value="UniProtKB-ARBA"/>
</dbReference>
<dbReference type="Gene3D" id="1.10.8.430">
    <property type="entry name" value="Helical domain of apoptotic protease-activating factors"/>
    <property type="match status" value="1"/>
</dbReference>
<dbReference type="InterPro" id="IPR032675">
    <property type="entry name" value="LRR_dom_sf"/>
</dbReference>
<sequence length="726" mass="82319">MKKILGDIHSCILKKDDSVRERETWDEKRLIEKIRELLYHKRYLIVIDDIWSISVWELLKCVLPENNNGSRVITTTRIESVAKACCSLTRDRYYEIEPLSEFHSRSLFFKRIFGSEDGCPVQLKHVSSEILKKCGGLPLAIVSIASLLASRSINTKEQWEKVKASIGSGLQKDPDLEGMKTILSLSYSDLPHHLKNCLLYLSIFPEDYYIERGSLVRRWIAEGFINEQCGKTVEDVAESYFNELINRSMILPLDIGYDGKAQACRLHDMMLDLITSNAIEENFVTIIGPNRISSKPEGVVRRLSTQFRGEDRQLLVQHGMASLSHVRSFSVFGDCPNQRLLGADFRFLRVLSLDCRSNEAFNLKSICKLQKLKYLRLDTHELPVQIGDLQCLETLEWYNYSLENVLPHGVARLQHLRHLIVESMGKLPESIGSMEALRTLSNFNICDSPVNAVNELGDLKNLRELSVFWDQAAPSDARYKEYLSSSFSKLSNCSLQSFSIVSKTVVAVDFLASLASPPRLLKTFWMWNTYFQRCPKWIAPLDSLAILKLDVRELEDEDMDVLGELPALILLELWVVALRKEKIIIKGVGFQSLRAFQLWSGLPCLAFQELSMPKLEHLELEFSACGATSYGSTHSGIEHLPSLRIVGVEIYTENATESNIEAAEREIKNAIAKHPNNLKTNIITSTNLYCGEVMNDGDVDDEASSCFANNNIDKNQDEDDQNSPCS</sequence>
<dbReference type="PANTHER" id="PTHR23155">
    <property type="entry name" value="DISEASE RESISTANCE PROTEIN RP"/>
    <property type="match status" value="1"/>
</dbReference>
<evidence type="ECO:0000259" key="3">
    <source>
        <dbReference type="Pfam" id="PF00931"/>
    </source>
</evidence>
<dbReference type="Pfam" id="PF23559">
    <property type="entry name" value="WHD_DRP"/>
    <property type="match status" value="1"/>
</dbReference>
<proteinExistence type="predicted"/>
<evidence type="ECO:0000313" key="6">
    <source>
        <dbReference type="EMBL" id="JAD62713.1"/>
    </source>
</evidence>
<reference evidence="6" key="2">
    <citation type="journal article" date="2015" name="Data Brief">
        <title>Shoot transcriptome of the giant reed, Arundo donax.</title>
        <authorList>
            <person name="Barrero R.A."/>
            <person name="Guerrero F.D."/>
            <person name="Moolhuijzen P."/>
            <person name="Goolsby J.A."/>
            <person name="Tidwell J."/>
            <person name="Bellgard S.E."/>
            <person name="Bellgard M.I."/>
        </authorList>
    </citation>
    <scope>NUCLEOTIDE SEQUENCE</scope>
    <source>
        <tissue evidence="6">Shoot tissue taken approximately 20 cm above the soil surface</tissue>
    </source>
</reference>